<protein>
    <submittedName>
        <fullName evidence="3">Transposase IS116/IS110/IS902 family protein</fullName>
    </submittedName>
</protein>
<dbReference type="PANTHER" id="PTHR33055">
    <property type="entry name" value="TRANSPOSASE FOR INSERTION SEQUENCE ELEMENT IS1111A"/>
    <property type="match status" value="1"/>
</dbReference>
<dbReference type="GO" id="GO:0003677">
    <property type="term" value="F:DNA binding"/>
    <property type="evidence" value="ECO:0007669"/>
    <property type="project" value="InterPro"/>
</dbReference>
<evidence type="ECO:0000313" key="3">
    <source>
        <dbReference type="EMBL" id="BAQ69647.1"/>
    </source>
</evidence>
<dbReference type="GO" id="GO:0006313">
    <property type="term" value="P:DNA transposition"/>
    <property type="evidence" value="ECO:0007669"/>
    <property type="project" value="InterPro"/>
</dbReference>
<feature type="domain" description="Transposase IS110-like N-terminal" evidence="1">
    <location>
        <begin position="15"/>
        <end position="152"/>
    </location>
</feature>
<proteinExistence type="predicted"/>
<dbReference type="AlphaFoldDB" id="A0A0D6B3H7"/>
<dbReference type="Pfam" id="PF01548">
    <property type="entry name" value="DEDD_Tnp_IS110"/>
    <property type="match status" value="1"/>
</dbReference>
<dbReference type="PATRIC" id="fig|35806.4.peg.2574"/>
<dbReference type="InterPro" id="IPR047650">
    <property type="entry name" value="Transpos_IS110"/>
</dbReference>
<gene>
    <name evidence="3" type="ORF">NHU_02496</name>
</gene>
<feature type="domain" description="Transposase IS116/IS110/IS902 C-terminal" evidence="2">
    <location>
        <begin position="220"/>
        <end position="303"/>
    </location>
</feature>
<accession>A0A0D6B3H7</accession>
<dbReference type="EMBL" id="AP014800">
    <property type="protein sequence ID" value="BAQ69647.1"/>
    <property type="molecule type" value="Genomic_DNA"/>
</dbReference>
<dbReference type="Pfam" id="PF02371">
    <property type="entry name" value="Transposase_20"/>
    <property type="match status" value="1"/>
</dbReference>
<organism evidence="3 4">
    <name type="scientific">Rhodovulum sulfidophilum</name>
    <name type="common">Rhodobacter sulfidophilus</name>
    <dbReference type="NCBI Taxonomy" id="35806"/>
    <lineage>
        <taxon>Bacteria</taxon>
        <taxon>Pseudomonadati</taxon>
        <taxon>Pseudomonadota</taxon>
        <taxon>Alphaproteobacteria</taxon>
        <taxon>Rhodobacterales</taxon>
        <taxon>Paracoccaceae</taxon>
        <taxon>Rhodovulum</taxon>
    </lineage>
</organism>
<evidence type="ECO:0000313" key="4">
    <source>
        <dbReference type="Proteomes" id="UP000064912"/>
    </source>
</evidence>
<reference evidence="3 4" key="1">
    <citation type="submission" date="2015-02" db="EMBL/GenBank/DDBJ databases">
        <title>Genome sequene of Rhodovulum sulfidophilum DSM 2351.</title>
        <authorList>
            <person name="Nagao N."/>
        </authorList>
    </citation>
    <scope>NUCLEOTIDE SEQUENCE [LARGE SCALE GENOMIC DNA]</scope>
    <source>
        <strain evidence="3 4">DSM 2351</strain>
    </source>
</reference>
<dbReference type="Proteomes" id="UP000064912">
    <property type="component" value="Chromosome"/>
</dbReference>
<dbReference type="GO" id="GO:0004803">
    <property type="term" value="F:transposase activity"/>
    <property type="evidence" value="ECO:0007669"/>
    <property type="project" value="InterPro"/>
</dbReference>
<evidence type="ECO:0000259" key="1">
    <source>
        <dbReference type="Pfam" id="PF01548"/>
    </source>
</evidence>
<dbReference type="PANTHER" id="PTHR33055:SF3">
    <property type="entry name" value="PUTATIVE TRANSPOSASE FOR IS117-RELATED"/>
    <property type="match status" value="1"/>
</dbReference>
<dbReference type="NCBIfam" id="NF033542">
    <property type="entry name" value="transpos_IS110"/>
    <property type="match status" value="1"/>
</dbReference>
<evidence type="ECO:0000259" key="2">
    <source>
        <dbReference type="Pfam" id="PF02371"/>
    </source>
</evidence>
<dbReference type="InterPro" id="IPR002525">
    <property type="entry name" value="Transp_IS110-like_N"/>
</dbReference>
<sequence length="355" mass="39826">MCAKKTGSIEDLAVVGVDIGKDTFHLVGFDRSGQVVLRKQIKRLALDATFEKLPRCVVGMEACLSAHFVSRRLRDMGFDPRIIPATYVKPFNKGQKNDYNDAEVIAEAALRPNLRTVPEKSQDQLDLQALHRVRARLVSRRTATINQIRAFLIEQGIAVRSGLRALRNSFEAILEQRRDEISARMRSILIGLYGDWLWLDDRIAAVSTEIEEISCTEENCANIMSIPGIGPVISTALVAAVGRGDAFDRGRDFAAWVGLVPRQFSTGGRKILGRITKRGSRYLRMLFVQAAKVIMMRPHRWQAFSFGAWLERAVSRMPRNKAAIALANKPARTAWSILRHGTRFDTPRDLAMEAI</sequence>
<dbReference type="InterPro" id="IPR003346">
    <property type="entry name" value="Transposase_20"/>
</dbReference>
<name>A0A0D6B3H7_RHOSU</name>
<dbReference type="KEGG" id="rsu:NHU_02496"/>